<feature type="transmembrane region" description="Helical" evidence="7">
    <location>
        <begin position="12"/>
        <end position="31"/>
    </location>
</feature>
<evidence type="ECO:0000256" key="5">
    <source>
        <dbReference type="ARBA" id="ARBA00022989"/>
    </source>
</evidence>
<dbReference type="OrthoDB" id="9799219at2"/>
<accession>A0A4U0QLP8</accession>
<evidence type="ECO:0000256" key="7">
    <source>
        <dbReference type="SAM" id="Phobius"/>
    </source>
</evidence>
<proteinExistence type="inferred from homology"/>
<dbReference type="AlphaFoldDB" id="A0A4U0QLP8"/>
<keyword evidence="9" id="KW-1185">Reference proteome</keyword>
<dbReference type="GO" id="GO:0005886">
    <property type="term" value="C:plasma membrane"/>
    <property type="evidence" value="ECO:0007669"/>
    <property type="project" value="UniProtKB-SubCell"/>
</dbReference>
<dbReference type="InterPro" id="IPR039428">
    <property type="entry name" value="NUOK/Mnh_C1-like"/>
</dbReference>
<feature type="transmembrane region" description="Helical" evidence="7">
    <location>
        <begin position="40"/>
        <end position="58"/>
    </location>
</feature>
<name>A0A4U0QLP8_9RHOB</name>
<comment type="caution">
    <text evidence="8">The sequence shown here is derived from an EMBL/GenBank/DDBJ whole genome shotgun (WGS) entry which is preliminary data.</text>
</comment>
<dbReference type="PANTHER" id="PTHR34583:SF2">
    <property type="entry name" value="ANTIPORTER SUBUNIT MNHC2-RELATED"/>
    <property type="match status" value="1"/>
</dbReference>
<dbReference type="RefSeq" id="WP_136857814.1">
    <property type="nucleotide sequence ID" value="NZ_SUNH01000026.1"/>
</dbReference>
<evidence type="ECO:0000313" key="9">
    <source>
        <dbReference type="Proteomes" id="UP000306223"/>
    </source>
</evidence>
<keyword evidence="4 7" id="KW-0812">Transmembrane</keyword>
<dbReference type="InterPro" id="IPR050601">
    <property type="entry name" value="CPA3_antiporter_subunitC"/>
</dbReference>
<comment type="similarity">
    <text evidence="2">Belongs to the CPA3 antiporters (TC 2.A.63) subunit C family.</text>
</comment>
<dbReference type="Pfam" id="PF00420">
    <property type="entry name" value="Oxidored_q2"/>
    <property type="match status" value="1"/>
</dbReference>
<evidence type="ECO:0000256" key="3">
    <source>
        <dbReference type="ARBA" id="ARBA00022475"/>
    </source>
</evidence>
<dbReference type="Proteomes" id="UP000306223">
    <property type="component" value="Unassembled WGS sequence"/>
</dbReference>
<keyword evidence="6 7" id="KW-0472">Membrane</keyword>
<feature type="transmembrane region" description="Helical" evidence="7">
    <location>
        <begin position="70"/>
        <end position="94"/>
    </location>
</feature>
<comment type="subcellular location">
    <subcellularLocation>
        <location evidence="1">Cell membrane</location>
        <topology evidence="1">Multi-pass membrane protein</topology>
    </subcellularLocation>
</comment>
<protein>
    <submittedName>
        <fullName evidence="8">NADH-quinone oxidoreductase subunit K</fullName>
    </submittedName>
</protein>
<dbReference type="PANTHER" id="PTHR34583">
    <property type="entry name" value="ANTIPORTER SUBUNIT MNHC2-RELATED"/>
    <property type="match status" value="1"/>
</dbReference>
<reference evidence="8 9" key="1">
    <citation type="submission" date="2019-04" db="EMBL/GenBank/DDBJ databases">
        <authorList>
            <person name="Li J."/>
        </authorList>
    </citation>
    <scope>NUCLEOTIDE SEQUENCE [LARGE SCALE GENOMIC DNA]</scope>
    <source>
        <strain evidence="8 9">CCTCC AB2016182</strain>
    </source>
</reference>
<dbReference type="Gene3D" id="1.10.287.3510">
    <property type="match status" value="1"/>
</dbReference>
<evidence type="ECO:0000256" key="1">
    <source>
        <dbReference type="ARBA" id="ARBA00004651"/>
    </source>
</evidence>
<dbReference type="EMBL" id="SUNH01000026">
    <property type="protein sequence ID" value="TJZ81982.1"/>
    <property type="molecule type" value="Genomic_DNA"/>
</dbReference>
<evidence type="ECO:0000256" key="4">
    <source>
        <dbReference type="ARBA" id="ARBA00022692"/>
    </source>
</evidence>
<organism evidence="8 9">
    <name type="scientific">Paracoccus hibiscisoli</name>
    <dbReference type="NCBI Taxonomy" id="2023261"/>
    <lineage>
        <taxon>Bacteria</taxon>
        <taxon>Pseudomonadati</taxon>
        <taxon>Pseudomonadota</taxon>
        <taxon>Alphaproteobacteria</taxon>
        <taxon>Rhodobacterales</taxon>
        <taxon>Paracoccaceae</taxon>
        <taxon>Paracoccus</taxon>
    </lineage>
</organism>
<evidence type="ECO:0000256" key="6">
    <source>
        <dbReference type="ARBA" id="ARBA00023136"/>
    </source>
</evidence>
<keyword evidence="3" id="KW-1003">Cell membrane</keyword>
<sequence length="110" mass="11225">MELLAPEPVSAGHIYAVTGAILTALGFYAFIVRRHALRQLLAVNVVGAGVFLILGGLGRGPDAIDPMPQALVITGIVVAVALTAFGAAMIVRLAEAPRSPDQGKAGKPDA</sequence>
<evidence type="ECO:0000313" key="8">
    <source>
        <dbReference type="EMBL" id="TJZ81982.1"/>
    </source>
</evidence>
<keyword evidence="5 7" id="KW-1133">Transmembrane helix</keyword>
<evidence type="ECO:0000256" key="2">
    <source>
        <dbReference type="ARBA" id="ARBA00010388"/>
    </source>
</evidence>
<gene>
    <name evidence="8" type="ORF">FA740_15950</name>
</gene>